<protein>
    <submittedName>
        <fullName evidence="2">Uncharacterized protein</fullName>
    </submittedName>
</protein>
<gene>
    <name evidence="2" type="ORF">JKF63_03282</name>
</gene>
<keyword evidence="3" id="KW-1185">Reference proteome</keyword>
<organism evidence="2 3">
    <name type="scientific">Porcisia hertigi</name>
    <dbReference type="NCBI Taxonomy" id="2761500"/>
    <lineage>
        <taxon>Eukaryota</taxon>
        <taxon>Discoba</taxon>
        <taxon>Euglenozoa</taxon>
        <taxon>Kinetoplastea</taxon>
        <taxon>Metakinetoplastina</taxon>
        <taxon>Trypanosomatida</taxon>
        <taxon>Trypanosomatidae</taxon>
        <taxon>Leishmaniinae</taxon>
        <taxon>Porcisia</taxon>
    </lineage>
</organism>
<evidence type="ECO:0000313" key="3">
    <source>
        <dbReference type="Proteomes" id="UP000674318"/>
    </source>
</evidence>
<dbReference type="OrthoDB" id="276565at2759"/>
<dbReference type="Proteomes" id="UP000674318">
    <property type="component" value="Unassembled WGS sequence"/>
</dbReference>
<dbReference type="RefSeq" id="XP_067756076.1">
    <property type="nucleotide sequence ID" value="XM_067899286.1"/>
</dbReference>
<dbReference type="KEGG" id="phet:94289363"/>
<dbReference type="GeneID" id="94289363"/>
<dbReference type="AlphaFoldDB" id="A0A836IIH3"/>
<dbReference type="EMBL" id="JAFJZO010000027">
    <property type="protein sequence ID" value="KAG5501453.1"/>
    <property type="molecule type" value="Genomic_DNA"/>
</dbReference>
<proteinExistence type="predicted"/>
<accession>A0A836IIH3</accession>
<keyword evidence="1" id="KW-0472">Membrane</keyword>
<sequence length="208" mass="23249">MFSQVKQGSLFPLAGRGPSDMVANDKSKNRPLTAAEKYEQALVTANVFLEDSRARVLKSTDAYKSLQKSNYWFYGYFGGNMMASMAACLALGNRWTFFRSYSGWISLLGGYFGGKACLGAHSSVLLGGVVAQLNHEIEEAKRMDQQSDHIVPDYLREVERLTKVKYELAPTLPEAMEARAHDTEKTLDDRVDALVNDYMKRKKALASK</sequence>
<name>A0A836IIH3_9TRYP</name>
<feature type="transmembrane region" description="Helical" evidence="1">
    <location>
        <begin position="71"/>
        <end position="92"/>
    </location>
</feature>
<keyword evidence="1" id="KW-1133">Transmembrane helix</keyword>
<evidence type="ECO:0000313" key="2">
    <source>
        <dbReference type="EMBL" id="KAG5501453.1"/>
    </source>
</evidence>
<keyword evidence="1" id="KW-0812">Transmembrane</keyword>
<comment type="caution">
    <text evidence="2">The sequence shown here is derived from an EMBL/GenBank/DDBJ whole genome shotgun (WGS) entry which is preliminary data.</text>
</comment>
<evidence type="ECO:0000256" key="1">
    <source>
        <dbReference type="SAM" id="Phobius"/>
    </source>
</evidence>
<reference evidence="2 3" key="1">
    <citation type="submission" date="2021-02" db="EMBL/GenBank/DDBJ databases">
        <title>Porcisia hertigi Genome sequencing and assembly.</title>
        <authorList>
            <person name="Almutairi H."/>
            <person name="Gatherer D."/>
        </authorList>
    </citation>
    <scope>NUCLEOTIDE SEQUENCE [LARGE SCALE GENOMIC DNA]</scope>
    <source>
        <strain evidence="2 3">C119</strain>
    </source>
</reference>